<dbReference type="EMBL" id="PGTD01000015">
    <property type="protein sequence ID" value="PJE29977.1"/>
    <property type="molecule type" value="Genomic_DNA"/>
</dbReference>
<dbReference type="InterPro" id="IPR023346">
    <property type="entry name" value="Lysozyme-like_dom_sf"/>
</dbReference>
<protein>
    <recommendedName>
        <fullName evidence="3">Lysozyme</fullName>
        <ecNumber evidence="3">3.2.1.17</ecNumber>
    </recommendedName>
</protein>
<keyword evidence="3" id="KW-0326">Glycosidase</keyword>
<dbReference type="EC" id="3.2.1.17" evidence="3"/>
<evidence type="ECO:0000256" key="1">
    <source>
        <dbReference type="ARBA" id="ARBA00022529"/>
    </source>
</evidence>
<comment type="catalytic activity">
    <reaction evidence="3">
        <text>Hydrolysis of (1-&gt;4)-beta-linkages between N-acetylmuramic acid and N-acetyl-D-glucosamine residues in a peptidoglycan and between N-acetyl-D-glucosamine residues in chitodextrins.</text>
        <dbReference type="EC" id="3.2.1.17"/>
    </reaction>
</comment>
<dbReference type="Gene3D" id="1.10.530.40">
    <property type="match status" value="1"/>
</dbReference>
<comment type="similarity">
    <text evidence="3">Belongs to the glycosyl hydrolase 24 family.</text>
</comment>
<keyword evidence="5" id="KW-1185">Reference proteome</keyword>
<comment type="caution">
    <text evidence="4">The sequence shown here is derived from an EMBL/GenBank/DDBJ whole genome shotgun (WGS) entry which is preliminary data.</text>
</comment>
<sequence length="62" mass="6637">MGAGAFCGSSMSRRALAGDLAGACDALLMWNKARMKGRLQPVRGLTRRREAERDLCLQGLAA</sequence>
<keyword evidence="1 3" id="KW-0929">Antimicrobial</keyword>
<dbReference type="InterPro" id="IPR023347">
    <property type="entry name" value="Lysozyme_dom_sf"/>
</dbReference>
<evidence type="ECO:0000313" key="4">
    <source>
        <dbReference type="EMBL" id="PJE29977.1"/>
    </source>
</evidence>
<dbReference type="PANTHER" id="PTHR38107:SF3">
    <property type="entry name" value="LYSOZYME RRRD-RELATED"/>
    <property type="match status" value="1"/>
</dbReference>
<evidence type="ECO:0000256" key="2">
    <source>
        <dbReference type="ARBA" id="ARBA00022638"/>
    </source>
</evidence>
<proteinExistence type="inferred from homology"/>
<dbReference type="PANTHER" id="PTHR38107">
    <property type="match status" value="1"/>
</dbReference>
<evidence type="ECO:0000313" key="5">
    <source>
        <dbReference type="Proteomes" id="UP000231702"/>
    </source>
</evidence>
<evidence type="ECO:0000256" key="3">
    <source>
        <dbReference type="RuleBase" id="RU003788"/>
    </source>
</evidence>
<dbReference type="Pfam" id="PF00959">
    <property type="entry name" value="Phage_lysozyme"/>
    <property type="match status" value="1"/>
</dbReference>
<dbReference type="InterPro" id="IPR051018">
    <property type="entry name" value="Bacteriophage_GH24"/>
</dbReference>
<accession>A0ABX4MQ93</accession>
<gene>
    <name evidence="4" type="ORF">CVM39_08810</name>
</gene>
<dbReference type="InterPro" id="IPR002196">
    <property type="entry name" value="Glyco_hydro_24"/>
</dbReference>
<keyword evidence="2 3" id="KW-0081">Bacteriolytic enzyme</keyword>
<organism evidence="4 5">
    <name type="scientific">Pseudooceanicola antarcticus</name>
    <dbReference type="NCBI Taxonomy" id="1247613"/>
    <lineage>
        <taxon>Bacteria</taxon>
        <taxon>Pseudomonadati</taxon>
        <taxon>Pseudomonadota</taxon>
        <taxon>Alphaproteobacteria</taxon>
        <taxon>Rhodobacterales</taxon>
        <taxon>Paracoccaceae</taxon>
        <taxon>Pseudooceanicola</taxon>
    </lineage>
</organism>
<keyword evidence="3" id="KW-0378">Hydrolase</keyword>
<dbReference type="SUPFAM" id="SSF53955">
    <property type="entry name" value="Lysozyme-like"/>
    <property type="match status" value="1"/>
</dbReference>
<reference evidence="4 5" key="1">
    <citation type="journal article" date="2018" name="Int. J. Syst. Evol. Microbiol.">
        <title>Pseudooceanicola lipolyticus sp. nov., a marine alphaproteobacterium, reclassification of Oceanicola flagellatus as Pseudooceanicola flagellatus comb. nov. and emended description of the genus Pseudooceanicola.</title>
        <authorList>
            <person name="Huang M.-M."/>
            <person name="Guo L.-L."/>
            <person name="Wu Y.-H."/>
            <person name="Lai Q.-L."/>
            <person name="Shao Z.-Z."/>
            <person name="Wang C.-S."/>
            <person name="Wu M."/>
            <person name="Xu X.-W."/>
        </authorList>
    </citation>
    <scope>NUCLEOTIDE SEQUENCE [LARGE SCALE GENOMIC DNA]</scope>
    <source>
        <strain evidence="4 5">Ar-45</strain>
    </source>
</reference>
<dbReference type="Proteomes" id="UP000231702">
    <property type="component" value="Unassembled WGS sequence"/>
</dbReference>
<name>A0ABX4MQ93_9RHOB</name>